<protein>
    <submittedName>
        <fullName evidence="5">Transketolase</fullName>
    </submittedName>
</protein>
<evidence type="ECO:0000313" key="6">
    <source>
        <dbReference type="Proteomes" id="UP000322499"/>
    </source>
</evidence>
<organism evidence="5 6">
    <name type="scientific">Blastococcus xanthinilyticus</name>
    <dbReference type="NCBI Taxonomy" id="1564164"/>
    <lineage>
        <taxon>Bacteria</taxon>
        <taxon>Bacillati</taxon>
        <taxon>Actinomycetota</taxon>
        <taxon>Actinomycetes</taxon>
        <taxon>Geodermatophilales</taxon>
        <taxon>Geodermatophilaceae</taxon>
        <taxon>Blastococcus</taxon>
    </lineage>
</organism>
<dbReference type="CDD" id="cd07033">
    <property type="entry name" value="TPP_PYR_DXS_TK_like"/>
    <property type="match status" value="1"/>
</dbReference>
<dbReference type="InterPro" id="IPR005475">
    <property type="entry name" value="Transketolase-like_Pyr-bd"/>
</dbReference>
<dbReference type="Gene3D" id="3.40.50.970">
    <property type="match status" value="1"/>
</dbReference>
<evidence type="ECO:0000256" key="2">
    <source>
        <dbReference type="ARBA" id="ARBA00007131"/>
    </source>
</evidence>
<keyword evidence="6" id="KW-1185">Reference proteome</keyword>
<name>A0A5S5D0L5_9ACTN</name>
<evidence type="ECO:0000259" key="4">
    <source>
        <dbReference type="SMART" id="SM00861"/>
    </source>
</evidence>
<dbReference type="PANTHER" id="PTHR43825:SF1">
    <property type="entry name" value="TRANSKETOLASE-LIKE PYRIMIDINE-BINDING DOMAIN-CONTAINING PROTEIN"/>
    <property type="match status" value="1"/>
</dbReference>
<dbReference type="SUPFAM" id="SSF52922">
    <property type="entry name" value="TK C-terminal domain-like"/>
    <property type="match status" value="1"/>
</dbReference>
<accession>A0A5S5D0L5</accession>
<dbReference type="SUPFAM" id="SSF52518">
    <property type="entry name" value="Thiamin diphosphate-binding fold (THDP-binding)"/>
    <property type="match status" value="1"/>
</dbReference>
<dbReference type="EMBL" id="VNHW01000002">
    <property type="protein sequence ID" value="TYP89583.1"/>
    <property type="molecule type" value="Genomic_DNA"/>
</dbReference>
<dbReference type="InterPro" id="IPR009014">
    <property type="entry name" value="Transketo_C/PFOR_II"/>
</dbReference>
<evidence type="ECO:0000256" key="1">
    <source>
        <dbReference type="ARBA" id="ARBA00001964"/>
    </source>
</evidence>
<proteinExistence type="inferred from homology"/>
<dbReference type="GO" id="GO:0000287">
    <property type="term" value="F:magnesium ion binding"/>
    <property type="evidence" value="ECO:0007669"/>
    <property type="project" value="UniProtKB-ARBA"/>
</dbReference>
<dbReference type="SMART" id="SM00861">
    <property type="entry name" value="Transket_pyr"/>
    <property type="match status" value="1"/>
</dbReference>
<reference evidence="5 6" key="1">
    <citation type="submission" date="2019-07" db="EMBL/GenBank/DDBJ databases">
        <title>Genomic Encyclopedia of Archaeal and Bacterial Type Strains, Phase II (KMG-II): from individual species to whole genera.</title>
        <authorList>
            <person name="Goeker M."/>
        </authorList>
    </citation>
    <scope>NUCLEOTIDE SEQUENCE [LARGE SCALE GENOMIC DNA]</scope>
    <source>
        <strain evidence="5 6">DSM 46842</strain>
    </source>
</reference>
<dbReference type="Proteomes" id="UP000322499">
    <property type="component" value="Unassembled WGS sequence"/>
</dbReference>
<comment type="similarity">
    <text evidence="2">Belongs to the transketolase family.</text>
</comment>
<comment type="caution">
    <text evidence="5">The sequence shown here is derived from an EMBL/GenBank/DDBJ whole genome shotgun (WGS) entry which is preliminary data.</text>
</comment>
<dbReference type="Pfam" id="PF02780">
    <property type="entry name" value="Transketolase_C"/>
    <property type="match status" value="1"/>
</dbReference>
<sequence>MSEWQDQSEIFNGTADTALKDARSADGNDRRGTTAFVFGDELADIADRDPRVAVLTADLARSNRAVDFQGRHPERFVNVGIAEKNMITAAAGMASCGYVPFAATFASFAALLGCEQIRTDCAYPRMPVRVVGHHSGMSMGFYGTSHHSLEDLGIMRTIADLTVVCATDENHLRAVLRASMDHPGAMYIRLGRGRDPEVYPTVPEIVFGRSIRLREGSDLTILATGSTVRPALDAAALLADDGYSTRVVDMFTVSPLDKDEVVASAAATGAVLTVEEHNVTNGLGTAVAETLFEAGVSGSRFKRLGVPDEHVILGPPAALYAHYQLDATGIATQAKELMR</sequence>
<dbReference type="Gene3D" id="3.40.50.920">
    <property type="match status" value="1"/>
</dbReference>
<dbReference type="InterPro" id="IPR033248">
    <property type="entry name" value="Transketolase_C"/>
</dbReference>
<evidence type="ECO:0000256" key="3">
    <source>
        <dbReference type="ARBA" id="ARBA00023052"/>
    </source>
</evidence>
<dbReference type="Pfam" id="PF02779">
    <property type="entry name" value="Transket_pyr"/>
    <property type="match status" value="1"/>
</dbReference>
<dbReference type="AlphaFoldDB" id="A0A5S5D0L5"/>
<dbReference type="FunFam" id="3.40.50.970:FF:000129">
    <property type="entry name" value="Transketolase"/>
    <property type="match status" value="1"/>
</dbReference>
<dbReference type="InterPro" id="IPR051157">
    <property type="entry name" value="PDH/Transketolase"/>
</dbReference>
<dbReference type="RefSeq" id="WP_166531686.1">
    <property type="nucleotide sequence ID" value="NZ_VNHW01000002.1"/>
</dbReference>
<feature type="domain" description="Transketolase-like pyrimidine-binding" evidence="4">
    <location>
        <begin position="32"/>
        <end position="197"/>
    </location>
</feature>
<gene>
    <name evidence="5" type="ORF">BD833_10256</name>
</gene>
<comment type="cofactor">
    <cofactor evidence="1">
        <name>thiamine diphosphate</name>
        <dbReference type="ChEBI" id="CHEBI:58937"/>
    </cofactor>
</comment>
<dbReference type="PANTHER" id="PTHR43825">
    <property type="entry name" value="PYRUVATE DEHYDROGENASE E1 COMPONENT"/>
    <property type="match status" value="1"/>
</dbReference>
<evidence type="ECO:0000313" key="5">
    <source>
        <dbReference type="EMBL" id="TYP89583.1"/>
    </source>
</evidence>
<dbReference type="InterPro" id="IPR029061">
    <property type="entry name" value="THDP-binding"/>
</dbReference>
<keyword evidence="3" id="KW-0786">Thiamine pyrophosphate</keyword>